<dbReference type="Gene3D" id="3.40.50.620">
    <property type="entry name" value="HUPs"/>
    <property type="match status" value="1"/>
</dbReference>
<keyword evidence="3 12" id="KW-0436">Ligase</keyword>
<dbReference type="CDD" id="cd07956">
    <property type="entry name" value="Anticodon_Ia_Arg"/>
    <property type="match status" value="1"/>
</dbReference>
<comment type="function">
    <text evidence="11">Catalyzes the attachment of arginine to tRNA(Arg) in a two-step reaction: arginine is first activated by ATP to form Arg-AMP and then transferred to the acceptor end of tRNA(Arg).</text>
</comment>
<reference evidence="14 15" key="1">
    <citation type="journal article" date="2024" name="bioRxiv">
        <title>A reference genome for Trichogramma kaykai: A tiny desert-dwelling parasitoid wasp with competing sex-ratio distorters.</title>
        <authorList>
            <person name="Culotta J."/>
            <person name="Lindsey A.R."/>
        </authorList>
    </citation>
    <scope>NUCLEOTIDE SEQUENCE [LARGE SCALE GENOMIC DNA]</scope>
    <source>
        <strain evidence="14 15">KSX58</strain>
    </source>
</reference>
<evidence type="ECO:0000259" key="13">
    <source>
        <dbReference type="SMART" id="SM00836"/>
    </source>
</evidence>
<dbReference type="PRINTS" id="PR01038">
    <property type="entry name" value="TRNASYNTHARG"/>
</dbReference>
<evidence type="ECO:0000256" key="12">
    <source>
        <dbReference type="RuleBase" id="RU363038"/>
    </source>
</evidence>
<evidence type="ECO:0000256" key="6">
    <source>
        <dbReference type="ARBA" id="ARBA00022917"/>
    </source>
</evidence>
<evidence type="ECO:0000256" key="8">
    <source>
        <dbReference type="ARBA" id="ARBA00033033"/>
    </source>
</evidence>
<dbReference type="EMBL" id="JBJJXI010000096">
    <property type="protein sequence ID" value="KAL3393658.1"/>
    <property type="molecule type" value="Genomic_DNA"/>
</dbReference>
<organism evidence="14 15">
    <name type="scientific">Trichogramma kaykai</name>
    <dbReference type="NCBI Taxonomy" id="54128"/>
    <lineage>
        <taxon>Eukaryota</taxon>
        <taxon>Metazoa</taxon>
        <taxon>Ecdysozoa</taxon>
        <taxon>Arthropoda</taxon>
        <taxon>Hexapoda</taxon>
        <taxon>Insecta</taxon>
        <taxon>Pterygota</taxon>
        <taxon>Neoptera</taxon>
        <taxon>Endopterygota</taxon>
        <taxon>Hymenoptera</taxon>
        <taxon>Apocrita</taxon>
        <taxon>Proctotrupomorpha</taxon>
        <taxon>Chalcidoidea</taxon>
        <taxon>Trichogrammatidae</taxon>
        <taxon>Trichogramma</taxon>
    </lineage>
</organism>
<name>A0ABD2WKW2_9HYME</name>
<evidence type="ECO:0000256" key="9">
    <source>
        <dbReference type="ARBA" id="ARBA00039495"/>
    </source>
</evidence>
<dbReference type="InterPro" id="IPR035684">
    <property type="entry name" value="ArgRS_core"/>
</dbReference>
<comment type="similarity">
    <text evidence="1 12">Belongs to the class-I aminoacyl-tRNA synthetase family.</text>
</comment>
<dbReference type="InterPro" id="IPR014729">
    <property type="entry name" value="Rossmann-like_a/b/a_fold"/>
</dbReference>
<evidence type="ECO:0000256" key="5">
    <source>
        <dbReference type="ARBA" id="ARBA00022840"/>
    </source>
</evidence>
<evidence type="ECO:0000256" key="11">
    <source>
        <dbReference type="ARBA" id="ARBA00049595"/>
    </source>
</evidence>
<dbReference type="Proteomes" id="UP001627154">
    <property type="component" value="Unassembled WGS sequence"/>
</dbReference>
<evidence type="ECO:0000256" key="4">
    <source>
        <dbReference type="ARBA" id="ARBA00022741"/>
    </source>
</evidence>
<gene>
    <name evidence="14" type="ORF">TKK_011925</name>
</gene>
<dbReference type="InterPro" id="IPR008909">
    <property type="entry name" value="DALR_anticod-bd"/>
</dbReference>
<dbReference type="GO" id="GO:0004814">
    <property type="term" value="F:arginine-tRNA ligase activity"/>
    <property type="evidence" value="ECO:0007669"/>
    <property type="project" value="UniProtKB-EC"/>
</dbReference>
<dbReference type="SMART" id="SM00836">
    <property type="entry name" value="DALR_1"/>
    <property type="match status" value="1"/>
</dbReference>
<proteinExistence type="inferred from homology"/>
<dbReference type="Gene3D" id="1.10.730.10">
    <property type="entry name" value="Isoleucyl-tRNA Synthetase, Domain 1"/>
    <property type="match status" value="1"/>
</dbReference>
<dbReference type="EC" id="6.1.1.19" evidence="2"/>
<evidence type="ECO:0000256" key="2">
    <source>
        <dbReference type="ARBA" id="ARBA00012837"/>
    </source>
</evidence>
<comment type="caution">
    <text evidence="14">The sequence shown here is derived from an EMBL/GenBank/DDBJ whole genome shotgun (WGS) entry which is preliminary data.</text>
</comment>
<dbReference type="AlphaFoldDB" id="A0ABD2WKW2"/>
<dbReference type="FunFam" id="3.40.50.620:FF:000058">
    <property type="entry name" value="Mitochondrial arginyl-tRNA synthetase"/>
    <property type="match status" value="1"/>
</dbReference>
<accession>A0ABD2WKW2</accession>
<evidence type="ECO:0000313" key="15">
    <source>
        <dbReference type="Proteomes" id="UP001627154"/>
    </source>
</evidence>
<keyword evidence="7 12" id="KW-0030">Aminoacyl-tRNA synthetase</keyword>
<feature type="domain" description="DALR anticodon binding" evidence="13">
    <location>
        <begin position="418"/>
        <end position="533"/>
    </location>
</feature>
<dbReference type="GO" id="GO:0006412">
    <property type="term" value="P:translation"/>
    <property type="evidence" value="ECO:0007669"/>
    <property type="project" value="UniProtKB-KW"/>
</dbReference>
<dbReference type="SUPFAM" id="SSF47323">
    <property type="entry name" value="Anticodon-binding domain of a subclass of class I aminoacyl-tRNA synthetases"/>
    <property type="match status" value="1"/>
</dbReference>
<evidence type="ECO:0000256" key="3">
    <source>
        <dbReference type="ARBA" id="ARBA00022598"/>
    </source>
</evidence>
<keyword evidence="4 12" id="KW-0547">Nucleotide-binding</keyword>
<evidence type="ECO:0000256" key="7">
    <source>
        <dbReference type="ARBA" id="ARBA00023146"/>
    </source>
</evidence>
<evidence type="ECO:0000256" key="1">
    <source>
        <dbReference type="ARBA" id="ARBA00005594"/>
    </source>
</evidence>
<dbReference type="PANTHER" id="PTHR11956:SF11">
    <property type="entry name" value="ARGININE--TRNA LIGASE, MITOCHONDRIAL-RELATED"/>
    <property type="match status" value="1"/>
</dbReference>
<comment type="catalytic activity">
    <reaction evidence="10">
        <text>tRNA(Arg) + L-arginine + ATP = L-arginyl-tRNA(Arg) + AMP + diphosphate</text>
        <dbReference type="Rhea" id="RHEA:20301"/>
        <dbReference type="Rhea" id="RHEA-COMP:9658"/>
        <dbReference type="Rhea" id="RHEA-COMP:9673"/>
        <dbReference type="ChEBI" id="CHEBI:30616"/>
        <dbReference type="ChEBI" id="CHEBI:32682"/>
        <dbReference type="ChEBI" id="CHEBI:33019"/>
        <dbReference type="ChEBI" id="CHEBI:78442"/>
        <dbReference type="ChEBI" id="CHEBI:78513"/>
        <dbReference type="ChEBI" id="CHEBI:456215"/>
        <dbReference type="EC" id="6.1.1.19"/>
    </reaction>
</comment>
<dbReference type="InterPro" id="IPR001278">
    <property type="entry name" value="Arg-tRNA-ligase"/>
</dbReference>
<dbReference type="NCBIfam" id="TIGR00456">
    <property type="entry name" value="argS"/>
    <property type="match status" value="1"/>
</dbReference>
<keyword evidence="15" id="KW-1185">Reference proteome</keyword>
<evidence type="ECO:0000256" key="10">
    <source>
        <dbReference type="ARBA" id="ARBA00049339"/>
    </source>
</evidence>
<dbReference type="PROSITE" id="PS00178">
    <property type="entry name" value="AA_TRNA_LIGASE_I"/>
    <property type="match status" value="1"/>
</dbReference>
<dbReference type="SUPFAM" id="SSF52374">
    <property type="entry name" value="Nucleotidylyl transferase"/>
    <property type="match status" value="1"/>
</dbReference>
<dbReference type="InterPro" id="IPR001412">
    <property type="entry name" value="aa-tRNA-synth_I_CS"/>
</dbReference>
<dbReference type="Pfam" id="PF05746">
    <property type="entry name" value="DALR_1"/>
    <property type="match status" value="1"/>
</dbReference>
<dbReference type="FunFam" id="1.10.730.10:FF:000006">
    <property type="entry name" value="Arginyl-tRNA synthetase 2, mitochondrial"/>
    <property type="match status" value="1"/>
</dbReference>
<dbReference type="Pfam" id="PF00750">
    <property type="entry name" value="tRNA-synt_1d"/>
    <property type="match status" value="1"/>
</dbReference>
<dbReference type="GO" id="GO:0005524">
    <property type="term" value="F:ATP binding"/>
    <property type="evidence" value="ECO:0007669"/>
    <property type="project" value="UniProtKB-KW"/>
</dbReference>
<protein>
    <recommendedName>
        <fullName evidence="9">Probable arginine--tRNA ligase, mitochondrial</fullName>
        <ecNumber evidence="2">6.1.1.19</ecNumber>
    </recommendedName>
    <alternativeName>
        <fullName evidence="8">Arginyl-tRNA synthetase</fullName>
    </alternativeName>
</protein>
<keyword evidence="6 12" id="KW-0648">Protein biosynthesis</keyword>
<evidence type="ECO:0000313" key="14">
    <source>
        <dbReference type="EMBL" id="KAL3393658.1"/>
    </source>
</evidence>
<dbReference type="InterPro" id="IPR009080">
    <property type="entry name" value="tRNAsynth_Ia_anticodon-bd"/>
</dbReference>
<sequence>MLNIFTITDLFFFVGTQSIQYFEQITKANKKYLSQLFIRSKSHKVKTEKVETCSDDLSVKTLINSLKKQVEPPNAQDLKSQNIIVEFSSPNIAKPFHVGHLRSTIIGNYVANINNFFKNNVTRINYLGDWGTQFGFVQLGLSLAKIPKETIEKDPINSLYQAYVHANKLTEEDPTIADEARKLFSKLENGDEQTVAEWEAFRKYTINELQNTYQRINVKFDAYEWESSYGISKISNVLSQIESLNILTLDDKNRKVIHLNEKKAVPIIKSDGSSLYITRDIAAAIDRHQKYNFDAMYYVVDNAQRDHFKNLMSILHSMKLPWADKLKHINFGKIKGMSTRKGTAVFLQDILDETKCVMRKQQLEARNTKVNLDIDHPSTEVLGISAVIVNDLKHKRNQDYEFDWNTALDIKGDTGVMMQYAHCRLVSLEENSGAIIASECDPSFLKEPEAQNLILHINKFEGAIARSYRELEPCLLVHYLFQLSHSISRAFKVLRIKGEPADVANQRLLLMHVARRVLGQGMRLLGIQPLDKM</sequence>
<dbReference type="PANTHER" id="PTHR11956">
    <property type="entry name" value="ARGINYL-TRNA SYNTHETASE"/>
    <property type="match status" value="1"/>
</dbReference>
<keyword evidence="5 12" id="KW-0067">ATP-binding</keyword>